<accession>A0AAV1YQ11</accession>
<keyword evidence="2" id="KW-0812">Transmembrane</keyword>
<dbReference type="InterPro" id="IPR051100">
    <property type="entry name" value="DnaJ_subfamily_B/C"/>
</dbReference>
<organism evidence="4 5">
    <name type="scientific">Larinioides sclopetarius</name>
    <dbReference type="NCBI Taxonomy" id="280406"/>
    <lineage>
        <taxon>Eukaryota</taxon>
        <taxon>Metazoa</taxon>
        <taxon>Ecdysozoa</taxon>
        <taxon>Arthropoda</taxon>
        <taxon>Chelicerata</taxon>
        <taxon>Arachnida</taxon>
        <taxon>Araneae</taxon>
        <taxon>Araneomorphae</taxon>
        <taxon>Entelegynae</taxon>
        <taxon>Araneoidea</taxon>
        <taxon>Araneidae</taxon>
        <taxon>Larinioides</taxon>
    </lineage>
</organism>
<dbReference type="InterPro" id="IPR032135">
    <property type="entry name" value="DUF4817"/>
</dbReference>
<evidence type="ECO:0000313" key="4">
    <source>
        <dbReference type="EMBL" id="CAL1260873.1"/>
    </source>
</evidence>
<dbReference type="PROSITE" id="PS50076">
    <property type="entry name" value="DNAJ_2"/>
    <property type="match status" value="1"/>
</dbReference>
<dbReference type="GO" id="GO:0030544">
    <property type="term" value="F:Hsp70 protein binding"/>
    <property type="evidence" value="ECO:0007669"/>
    <property type="project" value="TreeGrafter"/>
</dbReference>
<dbReference type="GO" id="GO:0071218">
    <property type="term" value="P:cellular response to misfolded protein"/>
    <property type="evidence" value="ECO:0007669"/>
    <property type="project" value="TreeGrafter"/>
</dbReference>
<dbReference type="Gene3D" id="1.10.287.110">
    <property type="entry name" value="DnaJ domain"/>
    <property type="match status" value="1"/>
</dbReference>
<keyword evidence="5" id="KW-1185">Reference proteome</keyword>
<gene>
    <name evidence="4" type="ORF">LARSCL_LOCUS84</name>
</gene>
<keyword evidence="2" id="KW-1133">Transmembrane helix</keyword>
<protein>
    <recommendedName>
        <fullName evidence="3">J domain-containing protein</fullName>
    </recommendedName>
</protein>
<dbReference type="PROSITE" id="PS00636">
    <property type="entry name" value="DNAJ_1"/>
    <property type="match status" value="1"/>
</dbReference>
<evidence type="ECO:0000256" key="2">
    <source>
        <dbReference type="SAM" id="Phobius"/>
    </source>
</evidence>
<dbReference type="Pfam" id="PF16087">
    <property type="entry name" value="DUF4817"/>
    <property type="match status" value="1"/>
</dbReference>
<evidence type="ECO:0000256" key="1">
    <source>
        <dbReference type="SAM" id="MobiDB-lite"/>
    </source>
</evidence>
<dbReference type="InterPro" id="IPR018253">
    <property type="entry name" value="DnaJ_domain_CS"/>
</dbReference>
<feature type="compositionally biased region" description="Polar residues" evidence="1">
    <location>
        <begin position="58"/>
        <end position="67"/>
    </location>
</feature>
<sequence>MDGNKDESEHCISIAQKCINEGDRTKALKFLYKAERLYPSQRAKDLIELLEKLSDSAGDSRNYNNRGRSADFESKENRARSSSARRRSSAKAGEVHLDYSEEQIESVQRIKKCKDFYEILGVPKDAGDSDIKKQYRKLALQFHPDKNKAPGATEAFKAIGNAFAVLSDPEKRKQYDAFGTSDGKNIRRTPCYRNASYYEYTRGFESDISAEELFNMFFGGGFAPGMAANSYNRRAQRRFPTRESTSSRQEANYSVMMQMLPIIFLVVLSVLTSFFIADPTYSLSKSLQCVTFGINRIKIYAMSPSLVERALLVKFFYLNQCNASAALRAFRKHKKMRKGNGPLSVNGLKAMVVKFEKTGSLKVQPGRGRKPVPQDTIEAVAMAIVDRGQDSIAATSSTRGVARNMDMPYKESMIWRAKNFRDRHLEEKAKSLKTPSCDALNELYNSERVW</sequence>
<name>A0AAV1YQ11_9ARAC</name>
<dbReference type="Proteomes" id="UP001497382">
    <property type="component" value="Unassembled WGS sequence"/>
</dbReference>
<proteinExistence type="predicted"/>
<reference evidence="4 5" key="1">
    <citation type="submission" date="2024-04" db="EMBL/GenBank/DDBJ databases">
        <authorList>
            <person name="Rising A."/>
            <person name="Reimegard J."/>
            <person name="Sonavane S."/>
            <person name="Akerstrom W."/>
            <person name="Nylinder S."/>
            <person name="Hedman E."/>
            <person name="Kallberg Y."/>
        </authorList>
    </citation>
    <scope>NUCLEOTIDE SEQUENCE [LARGE SCALE GENOMIC DNA]</scope>
</reference>
<evidence type="ECO:0000313" key="5">
    <source>
        <dbReference type="Proteomes" id="UP001497382"/>
    </source>
</evidence>
<dbReference type="InterPro" id="IPR001623">
    <property type="entry name" value="DnaJ_domain"/>
</dbReference>
<evidence type="ECO:0000259" key="3">
    <source>
        <dbReference type="PROSITE" id="PS50076"/>
    </source>
</evidence>
<dbReference type="GO" id="GO:0005789">
    <property type="term" value="C:endoplasmic reticulum membrane"/>
    <property type="evidence" value="ECO:0007669"/>
    <property type="project" value="TreeGrafter"/>
</dbReference>
<dbReference type="CDD" id="cd06257">
    <property type="entry name" value="DnaJ"/>
    <property type="match status" value="1"/>
</dbReference>
<feature type="transmembrane region" description="Helical" evidence="2">
    <location>
        <begin position="253"/>
        <end position="277"/>
    </location>
</feature>
<dbReference type="EMBL" id="CAXIEN010000001">
    <property type="protein sequence ID" value="CAL1260873.1"/>
    <property type="molecule type" value="Genomic_DNA"/>
</dbReference>
<dbReference type="PANTHER" id="PTHR43908:SF3">
    <property type="entry name" value="AT29763P-RELATED"/>
    <property type="match status" value="1"/>
</dbReference>
<dbReference type="SUPFAM" id="SSF46565">
    <property type="entry name" value="Chaperone J-domain"/>
    <property type="match status" value="1"/>
</dbReference>
<feature type="region of interest" description="Disordered" evidence="1">
    <location>
        <begin position="58"/>
        <end position="93"/>
    </location>
</feature>
<dbReference type="PRINTS" id="PR00625">
    <property type="entry name" value="JDOMAIN"/>
</dbReference>
<dbReference type="FunFam" id="1.10.287.110:FF:000137">
    <property type="entry name" value="DnaJ homolog subfamily B member 1"/>
    <property type="match status" value="1"/>
</dbReference>
<comment type="caution">
    <text evidence="4">The sequence shown here is derived from an EMBL/GenBank/DDBJ whole genome shotgun (WGS) entry which is preliminary data.</text>
</comment>
<dbReference type="Pfam" id="PF00226">
    <property type="entry name" value="DnaJ"/>
    <property type="match status" value="1"/>
</dbReference>
<dbReference type="InterPro" id="IPR036869">
    <property type="entry name" value="J_dom_sf"/>
</dbReference>
<keyword evidence="2" id="KW-0472">Membrane</keyword>
<dbReference type="SMART" id="SM00271">
    <property type="entry name" value="DnaJ"/>
    <property type="match status" value="1"/>
</dbReference>
<feature type="domain" description="J" evidence="3">
    <location>
        <begin position="115"/>
        <end position="179"/>
    </location>
</feature>
<feature type="compositionally biased region" description="Basic and acidic residues" evidence="1">
    <location>
        <begin position="68"/>
        <end position="79"/>
    </location>
</feature>
<dbReference type="PANTHER" id="PTHR43908">
    <property type="entry name" value="AT29763P-RELATED"/>
    <property type="match status" value="1"/>
</dbReference>
<dbReference type="AlphaFoldDB" id="A0AAV1YQ11"/>